<sequence>MKISPKSKDLDLKASVRGGGRLANSSVAFANLEAFMMAKRQCQQPDVLLVFRVLQFVGQLRRRVQPRTQRGFVDDPRSNSKVSTNRTTSRRFSEGLSRLGIRRDAKQPQYIANRISKSRRHNHKPVITRPRASGADDSDRSNEAGGEVQHVLSSVDDIYGPFEHVLSAVASDNKLFLKHSNSPILEGRSLDDIVQLLVTAYEASQTLSYCRSQFSDRWLAAQGKSLGLDIDETFIANYEHLLLWLQMELVDVLARKGLEELLHPTGGYDKKQQKLLSWFTEFAEKPRPLSTSFPWTIKSSLAVLWGVCWMFYNPLEQTPADADGNHRIPGSRVLQHVDVPWAAPGPSEYQQFGLQLIGSQSQPEVRQQTGDNLPVGPQSDVFDAARNTDTWTPDWQHGGSRHPSLTEAQLTPIGLLSPAAPRTLLG</sequence>
<protein>
    <submittedName>
        <fullName evidence="2">Uncharacterized protein</fullName>
    </submittedName>
</protein>
<reference evidence="2" key="1">
    <citation type="submission" date="2019-04" db="EMBL/GenBank/DDBJ databases">
        <title>Sequencing of skin fungus with MAO and IRED activity.</title>
        <authorList>
            <person name="Marsaioli A.J."/>
            <person name="Bonatto J.M.C."/>
            <person name="Reis Junior O."/>
        </authorList>
    </citation>
    <scope>NUCLEOTIDE SEQUENCE</scope>
    <source>
        <strain evidence="2">30M1</strain>
    </source>
</reference>
<feature type="region of interest" description="Disordered" evidence="1">
    <location>
        <begin position="388"/>
        <end position="407"/>
    </location>
</feature>
<feature type="region of interest" description="Disordered" evidence="1">
    <location>
        <begin position="118"/>
        <end position="147"/>
    </location>
</feature>
<keyword evidence="3" id="KW-1185">Reference proteome</keyword>
<organism evidence="2 3">
    <name type="scientific">Curvularia kusanoi</name>
    <name type="common">Cochliobolus kusanoi</name>
    <dbReference type="NCBI Taxonomy" id="90978"/>
    <lineage>
        <taxon>Eukaryota</taxon>
        <taxon>Fungi</taxon>
        <taxon>Dikarya</taxon>
        <taxon>Ascomycota</taxon>
        <taxon>Pezizomycotina</taxon>
        <taxon>Dothideomycetes</taxon>
        <taxon>Pleosporomycetidae</taxon>
        <taxon>Pleosporales</taxon>
        <taxon>Pleosporineae</taxon>
        <taxon>Pleosporaceae</taxon>
        <taxon>Curvularia</taxon>
    </lineage>
</organism>
<comment type="caution">
    <text evidence="2">The sequence shown here is derived from an EMBL/GenBank/DDBJ whole genome shotgun (WGS) entry which is preliminary data.</text>
</comment>
<dbReference type="Proteomes" id="UP000801428">
    <property type="component" value="Unassembled WGS sequence"/>
</dbReference>
<evidence type="ECO:0000313" key="3">
    <source>
        <dbReference type="Proteomes" id="UP000801428"/>
    </source>
</evidence>
<dbReference type="AlphaFoldDB" id="A0A9P4T872"/>
<evidence type="ECO:0000256" key="1">
    <source>
        <dbReference type="SAM" id="MobiDB-lite"/>
    </source>
</evidence>
<dbReference type="EMBL" id="SWKU01000024">
    <property type="protein sequence ID" value="KAF2997040.1"/>
    <property type="molecule type" value="Genomic_DNA"/>
</dbReference>
<proteinExistence type="predicted"/>
<dbReference type="OrthoDB" id="5305647at2759"/>
<feature type="compositionally biased region" description="Polar residues" evidence="1">
    <location>
        <begin position="360"/>
        <end position="371"/>
    </location>
</feature>
<evidence type="ECO:0000313" key="2">
    <source>
        <dbReference type="EMBL" id="KAF2997040.1"/>
    </source>
</evidence>
<feature type="region of interest" description="Disordered" evidence="1">
    <location>
        <begin position="68"/>
        <end position="89"/>
    </location>
</feature>
<feature type="region of interest" description="Disordered" evidence="1">
    <location>
        <begin position="360"/>
        <end position="382"/>
    </location>
</feature>
<gene>
    <name evidence="2" type="ORF">E8E13_000594</name>
</gene>
<name>A0A9P4T872_CURKU</name>
<accession>A0A9P4T872</accession>